<dbReference type="InterPro" id="IPR003961">
    <property type="entry name" value="FN3_dom"/>
</dbReference>
<dbReference type="SUPFAM" id="SSF49265">
    <property type="entry name" value="Fibronectin type III"/>
    <property type="match status" value="2"/>
</dbReference>
<dbReference type="PROSITE" id="PS50853">
    <property type="entry name" value="FN3"/>
    <property type="match status" value="2"/>
</dbReference>
<evidence type="ECO:0000259" key="3">
    <source>
        <dbReference type="PROSITE" id="PS50853"/>
    </source>
</evidence>
<evidence type="ECO:0000256" key="2">
    <source>
        <dbReference type="SAM" id="SignalP"/>
    </source>
</evidence>
<dbReference type="Pfam" id="PF24942">
    <property type="entry name" value="Fn3_Dep-1_1st"/>
    <property type="match status" value="1"/>
</dbReference>
<dbReference type="Pfam" id="PF18861">
    <property type="entry name" value="PTP_tm"/>
    <property type="match status" value="1"/>
</dbReference>
<dbReference type="InterPro" id="IPR056969">
    <property type="entry name" value="Fn3_Dep-1_6th"/>
</dbReference>
<dbReference type="InterPro" id="IPR056968">
    <property type="entry name" value="Fn3_Dep-1_2nd"/>
</dbReference>
<reference evidence="4 5" key="1">
    <citation type="journal article" date="2017" name="Curr. Biol.">
        <title>Genome architecture and evolution of a unichromosomal asexual nematode.</title>
        <authorList>
            <person name="Fradin H."/>
            <person name="Zegar C."/>
            <person name="Gutwein M."/>
            <person name="Lucas J."/>
            <person name="Kovtun M."/>
            <person name="Corcoran D."/>
            <person name="Baugh L.R."/>
            <person name="Kiontke K."/>
            <person name="Gunsalus K."/>
            <person name="Fitch D.H."/>
            <person name="Piano F."/>
        </authorList>
    </citation>
    <scope>NUCLEOTIDE SEQUENCE [LARGE SCALE GENOMIC DNA]</scope>
    <source>
        <strain evidence="4">PF1309</strain>
    </source>
</reference>
<comment type="caution">
    <text evidence="4">The sequence shown here is derived from an EMBL/GenBank/DDBJ whole genome shotgun (WGS) entry which is preliminary data.</text>
</comment>
<dbReference type="InterPro" id="IPR013783">
    <property type="entry name" value="Ig-like_fold"/>
</dbReference>
<dbReference type="InterPro" id="IPR056967">
    <property type="entry name" value="Fn3_Dep-1_1st"/>
</dbReference>
<feature type="domain" description="Fibronectin type-III" evidence="3">
    <location>
        <begin position="653"/>
        <end position="756"/>
    </location>
</feature>
<name>A0A2A2JPV7_9BILA</name>
<accession>A0A2A2JPV7</accession>
<dbReference type="STRING" id="2018661.A0A2A2JPV7"/>
<organism evidence="4 5">
    <name type="scientific">Diploscapter pachys</name>
    <dbReference type="NCBI Taxonomy" id="2018661"/>
    <lineage>
        <taxon>Eukaryota</taxon>
        <taxon>Metazoa</taxon>
        <taxon>Ecdysozoa</taxon>
        <taxon>Nematoda</taxon>
        <taxon>Chromadorea</taxon>
        <taxon>Rhabditida</taxon>
        <taxon>Rhabditina</taxon>
        <taxon>Rhabditomorpha</taxon>
        <taxon>Rhabditoidea</taxon>
        <taxon>Rhabditidae</taxon>
        <taxon>Diploscapter</taxon>
    </lineage>
</organism>
<dbReference type="GO" id="GO:0004725">
    <property type="term" value="F:protein tyrosine phosphatase activity"/>
    <property type="evidence" value="ECO:0007669"/>
    <property type="project" value="UniProtKB-EC"/>
</dbReference>
<dbReference type="CDD" id="cd00063">
    <property type="entry name" value="FN3"/>
    <property type="match status" value="2"/>
</dbReference>
<keyword evidence="5" id="KW-1185">Reference proteome</keyword>
<dbReference type="PANTHER" id="PTHR46957">
    <property type="entry name" value="CYTOKINE RECEPTOR"/>
    <property type="match status" value="1"/>
</dbReference>
<evidence type="ECO:0000313" key="5">
    <source>
        <dbReference type="Proteomes" id="UP000218231"/>
    </source>
</evidence>
<dbReference type="Gene3D" id="2.60.40.10">
    <property type="entry name" value="Immunoglobulins"/>
    <property type="match status" value="3"/>
</dbReference>
<dbReference type="Pfam" id="PF24950">
    <property type="entry name" value="Fn3_Dep-1_6th"/>
    <property type="match status" value="1"/>
</dbReference>
<dbReference type="InterPro" id="IPR056970">
    <property type="entry name" value="Fn3_Dep-1_4th"/>
</dbReference>
<dbReference type="InterPro" id="IPR057482">
    <property type="entry name" value="Fn3_Dep-1_3rd"/>
</dbReference>
<sequence length="1010" mass="111193">MLKRNQLFCLFLAVSGLILSLSSTSADSSADSSAPTDSTNHEVSSVPTDSSLFSVIKSSRNPSNQILVTLPSRHPLYDQFTAKVVDVTDNIDASIRDVNKTFVTSQEDASTIKIHNLHAGHKYSVSVIGKKGGRSEWIKEEIIEMDPRAPEFSLAGIIPQQTNITMKTIKNEDNVQDLFLVEYRAIDPEKKYPVLEIMDLPEQKELEIYLGNLFPGRSYAVKVTSVRGELKSKPWISTVTTKPESVFSLMASDLTPPCIALKWTVSPDSGADAYLIQYYNSEQEANNSKTTVSSLSTSAQLCEGIVAGTSLIFSVQAKKNDILSEPTVIEHTIKPLSPTDFRVRPDITKGKYRLTADIPTNTLANRCTLIVVSENLEKIENNASIDTKGDKRSCTILLNLVPGQRYEFALATNSHNVSSTKLQRSIAIMPAFDVKGFGLTVQEIQSGIEIIWPQSDAFLARLKDLWNKLVGTDSVLRLRVIPMTTNSSRQEKTIVLEGTPHKNQPLVVSSLRKGACYKIQLFTVTKTGIISETRYNESFRISSPSVNVSLETVTRTEATLRLHLIGKSDEVVSDCYVSLVVLDMHSTAVLDKKIPLVLTSLPLVSLIGLRPFHKYTVNTQVICGGLSSSAQCPPSTRTMRQLSFSTRQDRPGAVQNLKIRSLNPYSVQVSWLSPALPNGILTHYVVEIKPEDGETAPFTVDVPVNSAEKNDHIIETIVDQLIGGERYTFSVRAVTEAGAGEADNAVSLTQPLLAPPRPTTIPQIVADSVGSQSVSVRYSAGLLNPKHGRIMRTALIASEVTPEGKMSESWMLHSSNVTYTWAQVQRFDVWPAYTAIVNNIAKSKPMEFSKFITGSVGVDRSCAQLLADSVCNGPLKPAASYRFKLRLYTAPNLWTDTEYSDTITTYPILMPFSADHLSISIYSLSFYYPPCNQQIIAPTFRFPASVLFASPSQARVHAVICSCCCCSIAFPLPRSPLPRCVVVIQPVSPPRVLDSRLSQVQDNWEGDFPQ</sequence>
<keyword evidence="2" id="KW-0732">Signal</keyword>
<dbReference type="EC" id="3.1.3.48" evidence="1"/>
<dbReference type="Pfam" id="PF00041">
    <property type="entry name" value="fn3"/>
    <property type="match status" value="1"/>
</dbReference>
<dbReference type="Proteomes" id="UP000218231">
    <property type="component" value="Unassembled WGS sequence"/>
</dbReference>
<evidence type="ECO:0000256" key="1">
    <source>
        <dbReference type="ARBA" id="ARBA00013064"/>
    </source>
</evidence>
<protein>
    <recommendedName>
        <fullName evidence="1">protein-tyrosine-phosphatase</fullName>
        <ecNumber evidence="1">3.1.3.48</ecNumber>
    </recommendedName>
</protein>
<dbReference type="Pfam" id="PF24940">
    <property type="entry name" value="Fn3_Dep-1_5th"/>
    <property type="match status" value="1"/>
</dbReference>
<evidence type="ECO:0000313" key="4">
    <source>
        <dbReference type="EMBL" id="PAV63661.1"/>
    </source>
</evidence>
<dbReference type="AlphaFoldDB" id="A0A2A2JPV7"/>
<dbReference type="InterPro" id="IPR041201">
    <property type="entry name" value="PTPRJ_TM"/>
</dbReference>
<feature type="domain" description="Fibronectin type-III" evidence="3">
    <location>
        <begin position="242"/>
        <end position="339"/>
    </location>
</feature>
<dbReference type="GO" id="GO:0016020">
    <property type="term" value="C:membrane"/>
    <property type="evidence" value="ECO:0007669"/>
    <property type="project" value="UniProtKB-SubCell"/>
</dbReference>
<dbReference type="Pfam" id="PF24943">
    <property type="entry name" value="Fn3_Dep-1_2nd"/>
    <property type="match status" value="1"/>
</dbReference>
<proteinExistence type="predicted"/>
<dbReference type="InterPro" id="IPR056966">
    <property type="entry name" value="Fn3_Dep-1_5th"/>
</dbReference>
<dbReference type="InterPro" id="IPR050713">
    <property type="entry name" value="RTP_Phos/Ushers"/>
</dbReference>
<dbReference type="Pfam" id="PF24946">
    <property type="entry name" value="Fn3_Dep-1_4th"/>
    <property type="match status" value="1"/>
</dbReference>
<dbReference type="Pfam" id="PF25300">
    <property type="entry name" value="Fn3_Dep-1_3rd"/>
    <property type="match status" value="1"/>
</dbReference>
<dbReference type="OrthoDB" id="8609993at2759"/>
<gene>
    <name evidence="4" type="ORF">WR25_07781</name>
</gene>
<dbReference type="PANTHER" id="PTHR46957:SF3">
    <property type="entry name" value="CYTOKINE RECEPTOR"/>
    <property type="match status" value="1"/>
</dbReference>
<dbReference type="SMART" id="SM00060">
    <property type="entry name" value="FN3"/>
    <property type="match status" value="5"/>
</dbReference>
<dbReference type="FunFam" id="2.60.40.10:FF:002676">
    <property type="entry name" value="Receptor-type tyrosine-protein phosphatase dep-1"/>
    <property type="match status" value="1"/>
</dbReference>
<feature type="signal peptide" evidence="2">
    <location>
        <begin position="1"/>
        <end position="26"/>
    </location>
</feature>
<dbReference type="EMBL" id="LIAE01010298">
    <property type="protein sequence ID" value="PAV63661.1"/>
    <property type="molecule type" value="Genomic_DNA"/>
</dbReference>
<feature type="chain" id="PRO_5012674626" description="protein-tyrosine-phosphatase" evidence="2">
    <location>
        <begin position="27"/>
        <end position="1010"/>
    </location>
</feature>
<dbReference type="InterPro" id="IPR036116">
    <property type="entry name" value="FN3_sf"/>
</dbReference>